<dbReference type="OrthoDB" id="3537384at2759"/>
<dbReference type="SUPFAM" id="SSF82199">
    <property type="entry name" value="SET domain"/>
    <property type="match status" value="1"/>
</dbReference>
<organism evidence="2 3">
    <name type="scientific">Cadophora malorum</name>
    <dbReference type="NCBI Taxonomy" id="108018"/>
    <lineage>
        <taxon>Eukaryota</taxon>
        <taxon>Fungi</taxon>
        <taxon>Dikarya</taxon>
        <taxon>Ascomycota</taxon>
        <taxon>Pezizomycotina</taxon>
        <taxon>Leotiomycetes</taxon>
        <taxon>Helotiales</taxon>
        <taxon>Ploettnerulaceae</taxon>
        <taxon>Cadophora</taxon>
    </lineage>
</organism>
<gene>
    <name evidence="2" type="ORF">IFR04_015588</name>
</gene>
<accession>A0A8H7W3U1</accession>
<sequence>MNEKSANSVTSFADTPNPSYSMFYSAQDTHDKGGGLFAKQDLPVGMLLFEDEPLFTPSSFTKLIFGDIEDMTNFCRCGIFDERSAPGVDWRLAFRDLRNAFPGTGCHEVGVYLTNRVGLNEEKETVFRIVSLMNYSCVPNAFYSFPSDSQKARVHIIKETRAGEEITRDYGTDSEVNRHEWLQKQHRVTCENCPIYTSARRLTHEMHSGYYWLIFPNPTERSLKIWPL</sequence>
<dbReference type="PANTHER" id="PTHR47332">
    <property type="entry name" value="SET DOMAIN-CONTAINING PROTEIN 5"/>
    <property type="match status" value="1"/>
</dbReference>
<dbReference type="Proteomes" id="UP000664132">
    <property type="component" value="Unassembled WGS sequence"/>
</dbReference>
<dbReference type="InterPro" id="IPR046341">
    <property type="entry name" value="SET_dom_sf"/>
</dbReference>
<dbReference type="Gene3D" id="2.170.270.10">
    <property type="entry name" value="SET domain"/>
    <property type="match status" value="1"/>
</dbReference>
<dbReference type="EMBL" id="JAFJYH010000497">
    <property type="protein sequence ID" value="KAG4411283.1"/>
    <property type="molecule type" value="Genomic_DNA"/>
</dbReference>
<dbReference type="AlphaFoldDB" id="A0A8H7W3U1"/>
<keyword evidence="3" id="KW-1185">Reference proteome</keyword>
<dbReference type="Pfam" id="PF00856">
    <property type="entry name" value="SET"/>
    <property type="match status" value="1"/>
</dbReference>
<dbReference type="PROSITE" id="PS50280">
    <property type="entry name" value="SET"/>
    <property type="match status" value="1"/>
</dbReference>
<name>A0A8H7W3U1_9HELO</name>
<proteinExistence type="predicted"/>
<dbReference type="InterPro" id="IPR001214">
    <property type="entry name" value="SET_dom"/>
</dbReference>
<comment type="caution">
    <text evidence="2">The sequence shown here is derived from an EMBL/GenBank/DDBJ whole genome shotgun (WGS) entry which is preliminary data.</text>
</comment>
<protein>
    <recommendedName>
        <fullName evidence="1">SET domain-containing protein</fullName>
    </recommendedName>
</protein>
<evidence type="ECO:0000313" key="3">
    <source>
        <dbReference type="Proteomes" id="UP000664132"/>
    </source>
</evidence>
<evidence type="ECO:0000313" key="2">
    <source>
        <dbReference type="EMBL" id="KAG4411283.1"/>
    </source>
</evidence>
<feature type="domain" description="SET" evidence="1">
    <location>
        <begin position="18"/>
        <end position="171"/>
    </location>
</feature>
<reference evidence="2" key="1">
    <citation type="submission" date="2021-02" db="EMBL/GenBank/DDBJ databases">
        <title>Genome sequence Cadophora malorum strain M34.</title>
        <authorList>
            <person name="Stefanovic E."/>
            <person name="Vu D."/>
            <person name="Scully C."/>
            <person name="Dijksterhuis J."/>
            <person name="Roader J."/>
            <person name="Houbraken J."/>
        </authorList>
    </citation>
    <scope>NUCLEOTIDE SEQUENCE</scope>
    <source>
        <strain evidence="2">M34</strain>
    </source>
</reference>
<dbReference type="InterPro" id="IPR053185">
    <property type="entry name" value="SET_domain_protein"/>
</dbReference>
<evidence type="ECO:0000259" key="1">
    <source>
        <dbReference type="PROSITE" id="PS50280"/>
    </source>
</evidence>
<dbReference type="PANTHER" id="PTHR47332:SF4">
    <property type="entry name" value="SET DOMAIN-CONTAINING PROTEIN 5"/>
    <property type="match status" value="1"/>
</dbReference>